<dbReference type="EMBL" id="AMFJ01000076">
    <property type="protein sequence ID" value="EKE29908.1"/>
    <property type="molecule type" value="Genomic_DNA"/>
</dbReference>
<name>K2G3S4_9BACT</name>
<comment type="caution">
    <text evidence="1">The sequence shown here is derived from an EMBL/GenBank/DDBJ whole genome shotgun (WGS) entry which is preliminary data.</text>
</comment>
<evidence type="ECO:0000313" key="1">
    <source>
        <dbReference type="EMBL" id="EKE29908.1"/>
    </source>
</evidence>
<dbReference type="AlphaFoldDB" id="K2G3S4"/>
<organism evidence="1">
    <name type="scientific">uncultured bacterium</name>
    <name type="common">gcode 4</name>
    <dbReference type="NCBI Taxonomy" id="1234023"/>
    <lineage>
        <taxon>Bacteria</taxon>
        <taxon>environmental samples</taxon>
    </lineage>
</organism>
<accession>K2G3S4</accession>
<sequence length="327" mass="38775">MTKFIMINSIPNWVQPTWKQTSAQLLLPFIPKKTEELLNVSNSAILETFTPEAQDIFTAKKEDESQVLRWHLRHLPLVPWVVQKWLLFHALKMNDDVYSWKAIIKTTFWMAIMPGDIVKADKGNMEIIHTGWNFAVKIEKADSCPWYIELNYCEGNESKMSGRELDRILLQSWLFRFVTWFAFLRKSIQTEVSEWDIFQWYFNVPEDFAFFTIGDKWAKIMDPFLIEEVAAQMWVVAFNENIWAVTDENNGLLPLWKTMTFDSSTCKYSWKEILLGSELRLVWKIIEISKKAASFQYIVFTENNQEVLRWDIRGKIVRLKMLKKMTK</sequence>
<gene>
    <name evidence="1" type="ORF">ACD_2C00076G0001</name>
</gene>
<proteinExistence type="predicted"/>
<protein>
    <submittedName>
        <fullName evidence="1">Uncharacterized protein</fullName>
    </submittedName>
</protein>
<reference evidence="1" key="1">
    <citation type="journal article" date="2012" name="Science">
        <title>Fermentation, hydrogen, and sulfur metabolism in multiple uncultivated bacterial phyla.</title>
        <authorList>
            <person name="Wrighton K.C."/>
            <person name="Thomas B.C."/>
            <person name="Sharon I."/>
            <person name="Miller C.S."/>
            <person name="Castelle C.J."/>
            <person name="VerBerkmoes N.C."/>
            <person name="Wilkins M.J."/>
            <person name="Hettich R.L."/>
            <person name="Lipton M.S."/>
            <person name="Williams K.H."/>
            <person name="Long P.E."/>
            <person name="Banfield J.F."/>
        </authorList>
    </citation>
    <scope>NUCLEOTIDE SEQUENCE [LARGE SCALE GENOMIC DNA]</scope>
</reference>